<dbReference type="PANTHER" id="PTHR38113">
    <property type="match status" value="1"/>
</dbReference>
<accession>A0A9W9DC91</accession>
<dbReference type="InterPro" id="IPR018744">
    <property type="entry name" value="DUF2293"/>
</dbReference>
<keyword evidence="3" id="KW-1185">Reference proteome</keyword>
<sequence>MSSREITVPLSTPMLKGYGFLPKGDRYKTLHCRKLTHDAGKTLFVVVDAKKQQLGLRVPSFVLHQVHKQAKKTLLTRRAAVEKRDAATVDAAAVEFEEQFPEMPETEKALVLKHGFKKHSGRVGRTGKIPLPRKVLLAVIAHVRHRHTKYDSLLAHGVERIAARKAVNRKVESTMRDWGFGEALSWYFKDEQSGAGEDSEEE</sequence>
<evidence type="ECO:0000313" key="3">
    <source>
        <dbReference type="Proteomes" id="UP001140510"/>
    </source>
</evidence>
<dbReference type="Proteomes" id="UP001140510">
    <property type="component" value="Unassembled WGS sequence"/>
</dbReference>
<comment type="caution">
    <text evidence="2">The sequence shown here is derived from an EMBL/GenBank/DDBJ whole genome shotgun (WGS) entry which is preliminary data.</text>
</comment>
<protein>
    <recommendedName>
        <fullName evidence="1">DUF2293 domain-containing protein</fullName>
    </recommendedName>
</protein>
<evidence type="ECO:0000259" key="1">
    <source>
        <dbReference type="Pfam" id="PF10056"/>
    </source>
</evidence>
<dbReference type="OrthoDB" id="5381833at2759"/>
<proteinExistence type="predicted"/>
<dbReference type="EMBL" id="JAPEVA010000005">
    <property type="protein sequence ID" value="KAJ4411458.1"/>
    <property type="molecule type" value="Genomic_DNA"/>
</dbReference>
<dbReference type="AlphaFoldDB" id="A0A9W9DC91"/>
<feature type="domain" description="DUF2293" evidence="1">
    <location>
        <begin position="96"/>
        <end position="179"/>
    </location>
</feature>
<evidence type="ECO:0000313" key="2">
    <source>
        <dbReference type="EMBL" id="KAJ4411458.1"/>
    </source>
</evidence>
<dbReference type="PANTHER" id="PTHR38113:SF2">
    <property type="entry name" value="DUF2293 DOMAIN-CONTAINING PROTEIN"/>
    <property type="match status" value="1"/>
</dbReference>
<name>A0A9W9DC91_9PLEO</name>
<reference evidence="2" key="1">
    <citation type="submission" date="2022-10" db="EMBL/GenBank/DDBJ databases">
        <title>Tapping the CABI collections for fungal endophytes: first genome assemblies for Collariella, Neodidymelliopsis, Ascochyta clinopodiicola, Didymella pomorum, Didymosphaeria variabile, Neocosmospora piperis and Neocucurbitaria cava.</title>
        <authorList>
            <person name="Hill R."/>
        </authorList>
    </citation>
    <scope>NUCLEOTIDE SEQUENCE</scope>
    <source>
        <strain evidence="2">IMI 355091</strain>
    </source>
</reference>
<organism evidence="2 3">
    <name type="scientific">Didymella pomorum</name>
    <dbReference type="NCBI Taxonomy" id="749634"/>
    <lineage>
        <taxon>Eukaryota</taxon>
        <taxon>Fungi</taxon>
        <taxon>Dikarya</taxon>
        <taxon>Ascomycota</taxon>
        <taxon>Pezizomycotina</taxon>
        <taxon>Dothideomycetes</taxon>
        <taxon>Pleosporomycetidae</taxon>
        <taxon>Pleosporales</taxon>
        <taxon>Pleosporineae</taxon>
        <taxon>Didymellaceae</taxon>
        <taxon>Didymella</taxon>
    </lineage>
</organism>
<dbReference type="Pfam" id="PF10056">
    <property type="entry name" value="DUF2293"/>
    <property type="match status" value="1"/>
</dbReference>
<gene>
    <name evidence="2" type="ORF">N0V91_001242</name>
</gene>